<dbReference type="EMBL" id="ML995809">
    <property type="protein sequence ID" value="KAF2773840.1"/>
    <property type="molecule type" value="Genomic_DNA"/>
</dbReference>
<feature type="region of interest" description="Disordered" evidence="2">
    <location>
        <begin position="425"/>
        <end position="462"/>
    </location>
</feature>
<feature type="coiled-coil region" evidence="1">
    <location>
        <begin position="299"/>
        <end position="355"/>
    </location>
</feature>
<evidence type="ECO:0000256" key="1">
    <source>
        <dbReference type="SAM" id="Coils"/>
    </source>
</evidence>
<keyword evidence="1" id="KW-0175">Coiled coil</keyword>
<evidence type="ECO:0008006" key="5">
    <source>
        <dbReference type="Google" id="ProtNLM"/>
    </source>
</evidence>
<dbReference type="Proteomes" id="UP000799436">
    <property type="component" value="Unassembled WGS sequence"/>
</dbReference>
<evidence type="ECO:0000313" key="3">
    <source>
        <dbReference type="EMBL" id="KAF2773840.1"/>
    </source>
</evidence>
<keyword evidence="4" id="KW-1185">Reference proteome</keyword>
<evidence type="ECO:0000256" key="2">
    <source>
        <dbReference type="SAM" id="MobiDB-lite"/>
    </source>
</evidence>
<evidence type="ECO:0000313" key="4">
    <source>
        <dbReference type="Proteomes" id="UP000799436"/>
    </source>
</evidence>
<feature type="compositionally biased region" description="Polar residues" evidence="2">
    <location>
        <begin position="226"/>
        <end position="247"/>
    </location>
</feature>
<reference evidence="3" key="1">
    <citation type="journal article" date="2020" name="Stud. Mycol.">
        <title>101 Dothideomycetes genomes: a test case for predicting lifestyles and emergence of pathogens.</title>
        <authorList>
            <person name="Haridas S."/>
            <person name="Albert R."/>
            <person name="Binder M."/>
            <person name="Bloem J."/>
            <person name="Labutti K."/>
            <person name="Salamov A."/>
            <person name="Andreopoulos B."/>
            <person name="Baker S."/>
            <person name="Barry K."/>
            <person name="Bills G."/>
            <person name="Bluhm B."/>
            <person name="Cannon C."/>
            <person name="Castanera R."/>
            <person name="Culley D."/>
            <person name="Daum C."/>
            <person name="Ezra D."/>
            <person name="Gonzalez J."/>
            <person name="Henrissat B."/>
            <person name="Kuo A."/>
            <person name="Liang C."/>
            <person name="Lipzen A."/>
            <person name="Lutzoni F."/>
            <person name="Magnuson J."/>
            <person name="Mondo S."/>
            <person name="Nolan M."/>
            <person name="Ohm R."/>
            <person name="Pangilinan J."/>
            <person name="Park H.-J."/>
            <person name="Ramirez L."/>
            <person name="Alfaro M."/>
            <person name="Sun H."/>
            <person name="Tritt A."/>
            <person name="Yoshinaga Y."/>
            <person name="Zwiers L.-H."/>
            <person name="Turgeon B."/>
            <person name="Goodwin S."/>
            <person name="Spatafora J."/>
            <person name="Crous P."/>
            <person name="Grigoriev I."/>
        </authorList>
    </citation>
    <scope>NUCLEOTIDE SEQUENCE</scope>
    <source>
        <strain evidence="3">CBS 116005</strain>
    </source>
</reference>
<feature type="compositionally biased region" description="Basic and acidic residues" evidence="2">
    <location>
        <begin position="647"/>
        <end position="658"/>
    </location>
</feature>
<feature type="compositionally biased region" description="Low complexity" evidence="2">
    <location>
        <begin position="444"/>
        <end position="462"/>
    </location>
</feature>
<name>A0A6G1LMJ4_9PEZI</name>
<feature type="region of interest" description="Disordered" evidence="2">
    <location>
        <begin position="787"/>
        <end position="812"/>
    </location>
</feature>
<protein>
    <recommendedName>
        <fullName evidence="5">Fungal N-terminal domain-containing protein</fullName>
    </recommendedName>
</protein>
<proteinExistence type="predicted"/>
<feature type="region of interest" description="Disordered" evidence="2">
    <location>
        <begin position="590"/>
        <end position="626"/>
    </location>
</feature>
<organism evidence="3 4">
    <name type="scientific">Teratosphaeria nubilosa</name>
    <dbReference type="NCBI Taxonomy" id="161662"/>
    <lineage>
        <taxon>Eukaryota</taxon>
        <taxon>Fungi</taxon>
        <taxon>Dikarya</taxon>
        <taxon>Ascomycota</taxon>
        <taxon>Pezizomycotina</taxon>
        <taxon>Dothideomycetes</taxon>
        <taxon>Dothideomycetidae</taxon>
        <taxon>Mycosphaerellales</taxon>
        <taxon>Teratosphaeriaceae</taxon>
        <taxon>Teratosphaeria</taxon>
    </lineage>
</organism>
<feature type="region of interest" description="Disordered" evidence="2">
    <location>
        <begin position="196"/>
        <end position="261"/>
    </location>
</feature>
<feature type="compositionally biased region" description="Basic and acidic residues" evidence="2">
    <location>
        <begin position="686"/>
        <end position="699"/>
    </location>
</feature>
<dbReference type="AlphaFoldDB" id="A0A6G1LMJ4"/>
<feature type="region of interest" description="Disordered" evidence="2">
    <location>
        <begin position="647"/>
        <end position="709"/>
    </location>
</feature>
<feature type="compositionally biased region" description="Basic and acidic residues" evidence="2">
    <location>
        <begin position="667"/>
        <end position="678"/>
    </location>
</feature>
<accession>A0A6G1LMJ4</accession>
<dbReference type="OrthoDB" id="5431013at2759"/>
<sequence>MAGIGEASGILGTIQFGVWLGTTLNTYIADTKDAYEDVQNLAQSLRAMCGNVKDLADLIQKDIDAERAGAPLGFTSNERTSADVCFKQATKLVEKLWKKLSRARAKSLPAEEDLARLGASDLDFSLFNTLLWSFTKPGIEQRKAELHYLDLKIMMVKKEYRHPGATNVDRSRAAQELGSLKTSKEIALKALEQVKNERKAKKRGRAPSGRKGVNFELHPTYRDRTPSSVNSGHHCSRWSSSGSQMDNQSDHPAPYGRFGGDEGGYEADFEGTVIRDGIDREDFVNALERMLPRLHEQVRQEHEQKLAVLKIEEARFERAKNAAVDEWKSRLIHELRSSKHRAEELKKQLQEAFANQVPANQIMKYVDEHQLQMLHEGEQNKELTELLTALGIEPATTTYGEDSSESEDDQHGAVRRGSKLFKWFGQKSSSSSSSTGRRRRRSKPASTASCSSYQSGSQQSGLASPIDVLDTFSVLISTDGRLRQASKINLPNTWIQQSIARQEKWYKTAAFRRTLHEYSTLDHESRAVVLEEAAKAGLEPDDLVLLFAKRLDPKVTKRRKMLEAAIKFSAPWDFFHGRMFLIYRVERNSQRPRDGDRSPLRRDHGYDSVEARRERPHDHARLDLDGYGDAKDASDFGLRNDDAPLVRSREISREESSQRTETFNLHSNRDNSNEDSPLRDPLAGSSDKRTGQPYERRFSSLEPGLRHPPIYPRVHRKHIAKETLGYYDLPYEDDPADWDYIIITKELGKDQVDELFDHTARLRYGRVLSGDSDRHVKAHRRDRAAAVNRQRASHKESRVGEAPRNCSEPYPDAHDEAYNLEHRKTSRPARSYVEPVEMLQHNRSVPKHLAITHVVMEKCPLLTSMTG</sequence>
<gene>
    <name evidence="3" type="ORF">EJ03DRAFT_69879</name>
</gene>